<sequence length="251" mass="27029">MASASHREMTVKDGLLGLSPAFSGEHAWCRDKMMISKELAGGVPLPAFFRDGGFQRAIDRYAEISGGSDRRAVVSMWSLYYFSGLSIPYLLARRLGGQALPVGFEEMTIALEDNGLPRAFGVPHAGTIESGVETEGFTAVGPLLETHLGEAVMRLKACGISAKLCWNNAAVYIDYALRLTGGEPSDGPDLPLFVRGHLPDGGVNPFCGCVSYLDEEGEQVARRKVCCLRYMLPGIPSCGKLCALPSQRNPQ</sequence>
<dbReference type="Proteomes" id="UP000031368">
    <property type="component" value="Chromosome"/>
</dbReference>
<keyword evidence="3" id="KW-1185">Reference proteome</keyword>
<dbReference type="PRINTS" id="PR01714">
    <property type="entry name" value="2FE2SRDCTASE"/>
</dbReference>
<protein>
    <submittedName>
        <fullName evidence="2">Ferric iron reductase FhuF-like transporter protein</fullName>
    </submittedName>
</protein>
<dbReference type="KEGG" id="rga:RGR602_CH00385"/>
<dbReference type="RefSeq" id="WP_039843700.1">
    <property type="nucleotide sequence ID" value="NZ_CP006877.1"/>
</dbReference>
<dbReference type="HOGENOM" id="CLU_088228_1_0_5"/>
<dbReference type="InterPro" id="IPR022770">
    <property type="entry name" value="IucA/IucC-like_C"/>
</dbReference>
<dbReference type="InterPro" id="IPR008090">
    <property type="entry name" value="Fe_iron_reduct"/>
</dbReference>
<gene>
    <name evidence="2" type="ORF">RGR602_CH00385</name>
</gene>
<evidence type="ECO:0000313" key="2">
    <source>
        <dbReference type="EMBL" id="AJD39756.1"/>
    </source>
</evidence>
<dbReference type="AlphaFoldDB" id="A0A0B4WXQ7"/>
<name>A0A0B4WXQ7_9HYPH</name>
<reference evidence="2 3" key="1">
    <citation type="submission" date="2013-11" db="EMBL/GenBank/DDBJ databases">
        <title>Complete genome sequence of Rhizobium gallicum bv. gallicum R602.</title>
        <authorList>
            <person name="Bustos P."/>
            <person name="Santamaria R.I."/>
            <person name="Lozano L."/>
            <person name="Acosta J.L."/>
            <person name="Ormeno-Orrillo E."/>
            <person name="Rogel M.A."/>
            <person name="Romero D."/>
            <person name="Cevallos M.A."/>
            <person name="Martinez-Romero E."/>
            <person name="Gonzalez V."/>
        </authorList>
    </citation>
    <scope>NUCLEOTIDE SEQUENCE [LARGE SCALE GENOMIC DNA]</scope>
    <source>
        <strain evidence="2 3">R602</strain>
    </source>
</reference>
<dbReference type="EMBL" id="CP006877">
    <property type="protein sequence ID" value="AJD39756.1"/>
    <property type="molecule type" value="Genomic_DNA"/>
</dbReference>
<evidence type="ECO:0000259" key="1">
    <source>
        <dbReference type="Pfam" id="PF06276"/>
    </source>
</evidence>
<accession>A0A0B4WXQ7</accession>
<dbReference type="NCBIfam" id="TIGR03951">
    <property type="entry name" value="Fe_III_red_FhuF"/>
    <property type="match status" value="1"/>
</dbReference>
<evidence type="ECO:0000313" key="3">
    <source>
        <dbReference type="Proteomes" id="UP000031368"/>
    </source>
</evidence>
<proteinExistence type="predicted"/>
<feature type="domain" description="Aerobactin siderophore biosynthesis IucA/IucC-like C-terminal" evidence="1">
    <location>
        <begin position="75"/>
        <end position="180"/>
    </location>
</feature>
<dbReference type="GO" id="GO:0003824">
    <property type="term" value="F:catalytic activity"/>
    <property type="evidence" value="ECO:0007669"/>
    <property type="project" value="UniProtKB-ARBA"/>
</dbReference>
<organism evidence="2 3">
    <name type="scientific">Rhizobium gallicum bv. gallicum R602sp</name>
    <dbReference type="NCBI Taxonomy" id="1041138"/>
    <lineage>
        <taxon>Bacteria</taxon>
        <taxon>Pseudomonadati</taxon>
        <taxon>Pseudomonadota</taxon>
        <taxon>Alphaproteobacteria</taxon>
        <taxon>Hyphomicrobiales</taxon>
        <taxon>Rhizobiaceae</taxon>
        <taxon>Rhizobium/Agrobacterium group</taxon>
        <taxon>Rhizobium</taxon>
    </lineage>
</organism>
<dbReference type="Pfam" id="PF06276">
    <property type="entry name" value="FhuF"/>
    <property type="match status" value="1"/>
</dbReference>